<evidence type="ECO:0000313" key="2">
    <source>
        <dbReference type="EMBL" id="GGZ29780.1"/>
    </source>
</evidence>
<sequence>MNITGLLTTLQARHDAATARAGELRDQIEHFTAVLAGTEARPAHRDTTRKVIAELAPPETPPAPPESTTAHRAIAGAVGQHPDPDQTF</sequence>
<gene>
    <name evidence="2" type="ORF">GCM10010365_57710</name>
</gene>
<dbReference type="Proteomes" id="UP000622166">
    <property type="component" value="Unassembled WGS sequence"/>
</dbReference>
<proteinExistence type="predicted"/>
<feature type="region of interest" description="Disordered" evidence="1">
    <location>
        <begin position="56"/>
        <end position="88"/>
    </location>
</feature>
<protein>
    <submittedName>
        <fullName evidence="2">Uncharacterized protein</fullName>
    </submittedName>
</protein>
<dbReference type="EMBL" id="BMVW01000014">
    <property type="protein sequence ID" value="GGZ29780.1"/>
    <property type="molecule type" value="Genomic_DNA"/>
</dbReference>
<keyword evidence="3" id="KW-1185">Reference proteome</keyword>
<dbReference type="AlphaFoldDB" id="A0A918Q2S5"/>
<reference evidence="2" key="2">
    <citation type="submission" date="2020-09" db="EMBL/GenBank/DDBJ databases">
        <authorList>
            <person name="Sun Q."/>
            <person name="Ohkuma M."/>
        </authorList>
    </citation>
    <scope>NUCLEOTIDE SEQUENCE</scope>
    <source>
        <strain evidence="2">JCM 4815</strain>
    </source>
</reference>
<organism evidence="2 3">
    <name type="scientific">Streptomyces poonensis</name>
    <dbReference type="NCBI Taxonomy" id="68255"/>
    <lineage>
        <taxon>Bacteria</taxon>
        <taxon>Bacillati</taxon>
        <taxon>Actinomycetota</taxon>
        <taxon>Actinomycetes</taxon>
        <taxon>Kitasatosporales</taxon>
        <taxon>Streptomycetaceae</taxon>
        <taxon>Streptomyces</taxon>
    </lineage>
</organism>
<name>A0A918Q2S5_9ACTN</name>
<evidence type="ECO:0000313" key="3">
    <source>
        <dbReference type="Proteomes" id="UP000622166"/>
    </source>
</evidence>
<reference evidence="2" key="1">
    <citation type="journal article" date="2014" name="Int. J. Syst. Evol. Microbiol.">
        <title>Complete genome sequence of Corynebacterium casei LMG S-19264T (=DSM 44701T), isolated from a smear-ripened cheese.</title>
        <authorList>
            <consortium name="US DOE Joint Genome Institute (JGI-PGF)"/>
            <person name="Walter F."/>
            <person name="Albersmeier A."/>
            <person name="Kalinowski J."/>
            <person name="Ruckert C."/>
        </authorList>
    </citation>
    <scope>NUCLEOTIDE SEQUENCE</scope>
    <source>
        <strain evidence="2">JCM 4815</strain>
    </source>
</reference>
<evidence type="ECO:0000256" key="1">
    <source>
        <dbReference type="SAM" id="MobiDB-lite"/>
    </source>
</evidence>
<dbReference type="RefSeq" id="WP_189864113.1">
    <property type="nucleotide sequence ID" value="NZ_BMVW01000014.1"/>
</dbReference>
<accession>A0A918Q2S5</accession>
<comment type="caution">
    <text evidence="2">The sequence shown here is derived from an EMBL/GenBank/DDBJ whole genome shotgun (WGS) entry which is preliminary data.</text>
</comment>